<sequence>MIVEAHPSSSLRLSVLVLNKLYMAVHIISVRRAFILLVKDLAEVVSVQDGQWETYDFSSWLDAGDQFRDEPDAEADWVRAVSFDIPAPRIIRLLSYDRIPKHPVKFNRRNIFARDEYRCAYCHKNFSVGELTLDHVVPRSQNGKTTWENVVTCCVRCNVKKGGRTPEQAGMKLHRKEIKPKTNPVVNSKLSHRRYRSWKPFLETSPCVVDTH</sequence>
<dbReference type="KEGG" id="knv:Pan216_52690"/>
<dbReference type="PANTHER" id="PTHR33877">
    <property type="entry name" value="SLL1193 PROTEIN"/>
    <property type="match status" value="1"/>
</dbReference>
<dbReference type="Gene3D" id="1.10.30.50">
    <property type="match status" value="1"/>
</dbReference>
<keyword evidence="3" id="KW-1185">Reference proteome</keyword>
<dbReference type="Proteomes" id="UP000317093">
    <property type="component" value="Chromosome"/>
</dbReference>
<dbReference type="EMBL" id="CP036279">
    <property type="protein sequence ID" value="QDU64379.1"/>
    <property type="molecule type" value="Genomic_DNA"/>
</dbReference>
<keyword evidence="2" id="KW-0540">Nuclease</keyword>
<organism evidence="2 3">
    <name type="scientific">Kolteria novifilia</name>
    <dbReference type="NCBI Taxonomy" id="2527975"/>
    <lineage>
        <taxon>Bacteria</taxon>
        <taxon>Pseudomonadati</taxon>
        <taxon>Planctomycetota</taxon>
        <taxon>Planctomycetia</taxon>
        <taxon>Kolteriales</taxon>
        <taxon>Kolteriaceae</taxon>
        <taxon>Kolteria</taxon>
    </lineage>
</organism>
<dbReference type="OrthoDB" id="9802901at2"/>
<dbReference type="InterPro" id="IPR052892">
    <property type="entry name" value="NA-targeting_endonuclease"/>
</dbReference>
<dbReference type="CDD" id="cd00085">
    <property type="entry name" value="HNHc"/>
    <property type="match status" value="1"/>
</dbReference>
<dbReference type="PANTHER" id="PTHR33877:SF2">
    <property type="entry name" value="OS07G0170200 PROTEIN"/>
    <property type="match status" value="1"/>
</dbReference>
<keyword evidence="2" id="KW-0255">Endonuclease</keyword>
<evidence type="ECO:0000313" key="3">
    <source>
        <dbReference type="Proteomes" id="UP000317093"/>
    </source>
</evidence>
<accession>A0A518BBP1</accession>
<dbReference type="Pfam" id="PF14279">
    <property type="entry name" value="HNH_5"/>
    <property type="match status" value="1"/>
</dbReference>
<evidence type="ECO:0000259" key="1">
    <source>
        <dbReference type="SMART" id="SM00507"/>
    </source>
</evidence>
<reference evidence="2 3" key="1">
    <citation type="submission" date="2019-02" db="EMBL/GenBank/DDBJ databases">
        <title>Deep-cultivation of Planctomycetes and their phenomic and genomic characterization uncovers novel biology.</title>
        <authorList>
            <person name="Wiegand S."/>
            <person name="Jogler M."/>
            <person name="Boedeker C."/>
            <person name="Pinto D."/>
            <person name="Vollmers J."/>
            <person name="Rivas-Marin E."/>
            <person name="Kohn T."/>
            <person name="Peeters S.H."/>
            <person name="Heuer A."/>
            <person name="Rast P."/>
            <person name="Oberbeckmann S."/>
            <person name="Bunk B."/>
            <person name="Jeske O."/>
            <person name="Meyerdierks A."/>
            <person name="Storesund J.E."/>
            <person name="Kallscheuer N."/>
            <person name="Luecker S."/>
            <person name="Lage O.M."/>
            <person name="Pohl T."/>
            <person name="Merkel B.J."/>
            <person name="Hornburger P."/>
            <person name="Mueller R.-W."/>
            <person name="Bruemmer F."/>
            <person name="Labrenz M."/>
            <person name="Spormann A.M."/>
            <person name="Op den Camp H."/>
            <person name="Overmann J."/>
            <person name="Amann R."/>
            <person name="Jetten M.S.M."/>
            <person name="Mascher T."/>
            <person name="Medema M.H."/>
            <person name="Devos D.P."/>
            <person name="Kaster A.-K."/>
            <person name="Ovreas L."/>
            <person name="Rohde M."/>
            <person name="Galperin M.Y."/>
            <person name="Jogler C."/>
        </authorList>
    </citation>
    <scope>NUCLEOTIDE SEQUENCE [LARGE SCALE GENOMIC DNA]</scope>
    <source>
        <strain evidence="2 3">Pan216</strain>
    </source>
</reference>
<protein>
    <submittedName>
        <fullName evidence="2">HNH endonuclease</fullName>
    </submittedName>
</protein>
<gene>
    <name evidence="2" type="ORF">Pan216_52690</name>
</gene>
<feature type="domain" description="HNH nuclease" evidence="1">
    <location>
        <begin position="106"/>
        <end position="159"/>
    </location>
</feature>
<dbReference type="InterPro" id="IPR029471">
    <property type="entry name" value="HNH_5"/>
</dbReference>
<dbReference type="RefSeq" id="WP_145262547.1">
    <property type="nucleotide sequence ID" value="NZ_CP036279.1"/>
</dbReference>
<name>A0A518BBP1_9BACT</name>
<dbReference type="AlphaFoldDB" id="A0A518BBP1"/>
<evidence type="ECO:0000313" key="2">
    <source>
        <dbReference type="EMBL" id="QDU64379.1"/>
    </source>
</evidence>
<dbReference type="GO" id="GO:0004519">
    <property type="term" value="F:endonuclease activity"/>
    <property type="evidence" value="ECO:0007669"/>
    <property type="project" value="UniProtKB-KW"/>
</dbReference>
<keyword evidence="2" id="KW-0378">Hydrolase</keyword>
<dbReference type="SMART" id="SM00507">
    <property type="entry name" value="HNHc"/>
    <property type="match status" value="1"/>
</dbReference>
<dbReference type="InterPro" id="IPR003615">
    <property type="entry name" value="HNH_nuc"/>
</dbReference>
<proteinExistence type="predicted"/>